<name>A0A841GK92_9BACT</name>
<dbReference type="RefSeq" id="WP_184619433.1">
    <property type="nucleotide sequence ID" value="NZ_JACHEX010000003.1"/>
</dbReference>
<evidence type="ECO:0008006" key="3">
    <source>
        <dbReference type="Google" id="ProtNLM"/>
    </source>
</evidence>
<evidence type="ECO:0000313" key="2">
    <source>
        <dbReference type="Proteomes" id="UP000555828"/>
    </source>
</evidence>
<organism evidence="1 2">
    <name type="scientific">Thermosipho japonicus</name>
    <dbReference type="NCBI Taxonomy" id="90323"/>
    <lineage>
        <taxon>Bacteria</taxon>
        <taxon>Thermotogati</taxon>
        <taxon>Thermotogota</taxon>
        <taxon>Thermotogae</taxon>
        <taxon>Thermotogales</taxon>
        <taxon>Fervidobacteriaceae</taxon>
        <taxon>Thermosipho</taxon>
    </lineage>
</organism>
<reference evidence="1 2" key="1">
    <citation type="submission" date="2020-08" db="EMBL/GenBank/DDBJ databases">
        <title>Genomic Encyclopedia of Type Strains, Phase IV (KMG-IV): sequencing the most valuable type-strain genomes for metagenomic binning, comparative biology and taxonomic classification.</title>
        <authorList>
            <person name="Goeker M."/>
        </authorList>
    </citation>
    <scope>NUCLEOTIDE SEQUENCE [LARGE SCALE GENOMIC DNA]</scope>
    <source>
        <strain evidence="1 2">DSM 13481</strain>
    </source>
</reference>
<comment type="caution">
    <text evidence="1">The sequence shown here is derived from an EMBL/GenBank/DDBJ whole genome shotgun (WGS) entry which is preliminary data.</text>
</comment>
<dbReference type="AlphaFoldDB" id="A0A841GK92"/>
<protein>
    <recommendedName>
        <fullName evidence="3">Nucleotidyltransferase family protein</fullName>
    </recommendedName>
</protein>
<evidence type="ECO:0000313" key="1">
    <source>
        <dbReference type="EMBL" id="MBB6062797.1"/>
    </source>
</evidence>
<accession>A0A841GK92</accession>
<sequence>MNFYEIERELLDLKHPYPEHKSLKNTFVCILKDESIKPYKLKEFIRLWLTEGVPYVFKDVPYLYERIRSYLASKLGIFPKNMFIIGSARIGYSLDPNCFPKNFGKNSDIDFTIVDDNLFKKLCKDFWGWKDDFENKKCIPKNYREKTYWKKNAKCVPKNIKRGFIDIYKIPACPCYKKRYEFTRIVPGLRELIKKYIGKEYSDKDLSFRIYKNWDSFFKQTELNLRYLGNKFIEVSSNE</sequence>
<keyword evidence="2" id="KW-1185">Reference proteome</keyword>
<gene>
    <name evidence="1" type="ORF">HNP65_001249</name>
</gene>
<proteinExistence type="predicted"/>
<dbReference type="EMBL" id="JACHEX010000003">
    <property type="protein sequence ID" value="MBB6062797.1"/>
    <property type="molecule type" value="Genomic_DNA"/>
</dbReference>
<dbReference type="Proteomes" id="UP000555828">
    <property type="component" value="Unassembled WGS sequence"/>
</dbReference>